<keyword evidence="2" id="KW-0812">Transmembrane</keyword>
<dbReference type="Proteomes" id="UP001177023">
    <property type="component" value="Unassembled WGS sequence"/>
</dbReference>
<evidence type="ECO:0000313" key="4">
    <source>
        <dbReference type="EMBL" id="CAJ0567729.1"/>
    </source>
</evidence>
<evidence type="ECO:0000313" key="5">
    <source>
        <dbReference type="Proteomes" id="UP001177023"/>
    </source>
</evidence>
<evidence type="ECO:0000256" key="2">
    <source>
        <dbReference type="SAM" id="Phobius"/>
    </source>
</evidence>
<dbReference type="EMBL" id="CATQJA010001549">
    <property type="protein sequence ID" value="CAJ0567729.1"/>
    <property type="molecule type" value="Genomic_DNA"/>
</dbReference>
<comment type="caution">
    <text evidence="4">The sequence shown here is derived from an EMBL/GenBank/DDBJ whole genome shotgun (WGS) entry which is preliminary data.</text>
</comment>
<feature type="signal peptide" evidence="3">
    <location>
        <begin position="1"/>
        <end position="19"/>
    </location>
</feature>
<keyword evidence="3" id="KW-0732">Signal</keyword>
<name>A0AA36FUI6_9BILA</name>
<evidence type="ECO:0000256" key="1">
    <source>
        <dbReference type="SAM" id="MobiDB-lite"/>
    </source>
</evidence>
<evidence type="ECO:0000256" key="3">
    <source>
        <dbReference type="SAM" id="SignalP"/>
    </source>
</evidence>
<feature type="chain" id="PRO_5041460029" evidence="3">
    <location>
        <begin position="20"/>
        <end position="152"/>
    </location>
</feature>
<reference evidence="4" key="1">
    <citation type="submission" date="2023-06" db="EMBL/GenBank/DDBJ databases">
        <authorList>
            <person name="Delattre M."/>
        </authorList>
    </citation>
    <scope>NUCLEOTIDE SEQUENCE</scope>
    <source>
        <strain evidence="4">AF72</strain>
    </source>
</reference>
<accession>A0AA36FUI6</accession>
<organism evidence="4 5">
    <name type="scientific">Mesorhabditis spiculigera</name>
    <dbReference type="NCBI Taxonomy" id="96644"/>
    <lineage>
        <taxon>Eukaryota</taxon>
        <taxon>Metazoa</taxon>
        <taxon>Ecdysozoa</taxon>
        <taxon>Nematoda</taxon>
        <taxon>Chromadorea</taxon>
        <taxon>Rhabditida</taxon>
        <taxon>Rhabditina</taxon>
        <taxon>Rhabditomorpha</taxon>
        <taxon>Rhabditoidea</taxon>
        <taxon>Rhabditidae</taxon>
        <taxon>Mesorhabditinae</taxon>
        <taxon>Mesorhabditis</taxon>
    </lineage>
</organism>
<keyword evidence="2" id="KW-0472">Membrane</keyword>
<feature type="non-terminal residue" evidence="4">
    <location>
        <position position="1"/>
    </location>
</feature>
<protein>
    <submittedName>
        <fullName evidence="4">Uncharacterized protein</fullName>
    </submittedName>
</protein>
<sequence length="152" mass="15765">MKRHLIAFTLLLLISGVHLFSSEGGGGLLPNIALRSLTHRKSAGIERKLRQEPASGRNEIGVTDVPASEEEYSFGLAMMVLYIHSAIVGGFLLMMCAAVFIFRCDRGNPGESAPGDMPTEGGGGGAGSGEKKPSNDDENSAASTAVSSSSPA</sequence>
<dbReference type="AlphaFoldDB" id="A0AA36FUI6"/>
<feature type="region of interest" description="Disordered" evidence="1">
    <location>
        <begin position="109"/>
        <end position="152"/>
    </location>
</feature>
<feature type="compositionally biased region" description="Low complexity" evidence="1">
    <location>
        <begin position="140"/>
        <end position="152"/>
    </location>
</feature>
<gene>
    <name evidence="4" type="ORF">MSPICULIGERA_LOCUS6269</name>
</gene>
<keyword evidence="2" id="KW-1133">Transmembrane helix</keyword>
<keyword evidence="5" id="KW-1185">Reference proteome</keyword>
<feature type="transmembrane region" description="Helical" evidence="2">
    <location>
        <begin position="81"/>
        <end position="102"/>
    </location>
</feature>
<proteinExistence type="predicted"/>